<evidence type="ECO:0000313" key="2">
    <source>
        <dbReference type="EnsemblPlants" id="AUR62018189-RA:cds"/>
    </source>
</evidence>
<organism evidence="2 3">
    <name type="scientific">Chenopodium quinoa</name>
    <name type="common">Quinoa</name>
    <dbReference type="NCBI Taxonomy" id="63459"/>
    <lineage>
        <taxon>Eukaryota</taxon>
        <taxon>Viridiplantae</taxon>
        <taxon>Streptophyta</taxon>
        <taxon>Embryophyta</taxon>
        <taxon>Tracheophyta</taxon>
        <taxon>Spermatophyta</taxon>
        <taxon>Magnoliopsida</taxon>
        <taxon>eudicotyledons</taxon>
        <taxon>Gunneridae</taxon>
        <taxon>Pentapetalae</taxon>
        <taxon>Caryophyllales</taxon>
        <taxon>Chenopodiaceae</taxon>
        <taxon>Chenopodioideae</taxon>
        <taxon>Atripliceae</taxon>
        <taxon>Chenopodium</taxon>
    </lineage>
</organism>
<dbReference type="InterPro" id="IPR021954">
    <property type="entry name" value="CRR7"/>
</dbReference>
<feature type="domain" description="F-box/LRR-repeat protein 15/At3g58940/PEG3-like LRR" evidence="1">
    <location>
        <begin position="46"/>
        <end position="173"/>
    </location>
</feature>
<reference evidence="2" key="2">
    <citation type="submission" date="2021-03" db="UniProtKB">
        <authorList>
            <consortium name="EnsemblPlants"/>
        </authorList>
    </citation>
    <scope>IDENTIFICATION</scope>
</reference>
<evidence type="ECO:0000259" key="1">
    <source>
        <dbReference type="Pfam" id="PF24758"/>
    </source>
</evidence>
<accession>A0A803LSJ5</accession>
<dbReference type="Gramene" id="AUR62018189-RA">
    <property type="protein sequence ID" value="AUR62018189-RA:cds"/>
    <property type="gene ID" value="AUR62018189"/>
</dbReference>
<dbReference type="AlphaFoldDB" id="A0A803LSJ5"/>
<proteinExistence type="predicted"/>
<dbReference type="PANTHER" id="PTHR36803">
    <property type="entry name" value="PROTEIN CHLORORESPIRATORY REDUCTION 7, CHLOROPLASTIC"/>
    <property type="match status" value="1"/>
</dbReference>
<dbReference type="Gene3D" id="3.90.940.40">
    <property type="entry name" value="Protein CHLORORESPIRATORY REDUCTION 7"/>
    <property type="match status" value="1"/>
</dbReference>
<dbReference type="GO" id="GO:0009570">
    <property type="term" value="C:chloroplast stroma"/>
    <property type="evidence" value="ECO:0007669"/>
    <property type="project" value="TreeGrafter"/>
</dbReference>
<dbReference type="InterPro" id="IPR055411">
    <property type="entry name" value="LRR_FXL15/At3g58940/PEG3-like"/>
</dbReference>
<dbReference type="PANTHER" id="PTHR36803:SF1">
    <property type="entry name" value="PROTEIN CHLORORESPIRATORY REDUCTION 7, CHLOROPLASTIC"/>
    <property type="match status" value="1"/>
</dbReference>
<dbReference type="Gene3D" id="3.80.10.10">
    <property type="entry name" value="Ribonuclease Inhibitor"/>
    <property type="match status" value="1"/>
</dbReference>
<reference evidence="2" key="1">
    <citation type="journal article" date="2017" name="Nature">
        <title>The genome of Chenopodium quinoa.</title>
        <authorList>
            <person name="Jarvis D.E."/>
            <person name="Ho Y.S."/>
            <person name="Lightfoot D.J."/>
            <person name="Schmoeckel S.M."/>
            <person name="Li B."/>
            <person name="Borm T.J.A."/>
            <person name="Ohyanagi H."/>
            <person name="Mineta K."/>
            <person name="Michell C.T."/>
            <person name="Saber N."/>
            <person name="Kharbatia N.M."/>
            <person name="Rupper R.R."/>
            <person name="Sharp A.R."/>
            <person name="Dally N."/>
            <person name="Boughton B.A."/>
            <person name="Woo Y.H."/>
            <person name="Gao G."/>
            <person name="Schijlen E.G.W.M."/>
            <person name="Guo X."/>
            <person name="Momin A.A."/>
            <person name="Negrao S."/>
            <person name="Al-Babili S."/>
            <person name="Gehring C."/>
            <person name="Roessner U."/>
            <person name="Jung C."/>
            <person name="Murphy K."/>
            <person name="Arold S.T."/>
            <person name="Gojobori T."/>
            <person name="van der Linden C.G."/>
            <person name="van Loo E.N."/>
            <person name="Jellen E.N."/>
            <person name="Maughan P.J."/>
            <person name="Tester M."/>
        </authorList>
    </citation>
    <scope>NUCLEOTIDE SEQUENCE [LARGE SCALE GENOMIC DNA]</scope>
    <source>
        <strain evidence="2">cv. PI 614886</strain>
    </source>
</reference>
<dbReference type="SUPFAM" id="SSF52047">
    <property type="entry name" value="RNI-like"/>
    <property type="match status" value="1"/>
</dbReference>
<dbReference type="InterPro" id="IPR032675">
    <property type="entry name" value="LRR_dom_sf"/>
</dbReference>
<protein>
    <recommendedName>
        <fullName evidence="1">F-box/LRR-repeat protein 15/At3g58940/PEG3-like LRR domain-containing protein</fullName>
    </recommendedName>
</protein>
<dbReference type="Pfam" id="PF24758">
    <property type="entry name" value="LRR_At5g56370"/>
    <property type="match status" value="1"/>
</dbReference>
<sequence length="556" mass="64038">MQTSTLSKSWRYEWLGIPYLNFGRNFLLKRWDLDGESDDFPHSVTAVPNLEVVQRPTTLNDLYCVPEFILSFNSLTKLCIQGCKLSDEISVNEINLPALRELSMSYVVMNQQVVDNLLASCTRVEKLSFTDCRGYRSLQILRHPNLQHLIQISGISLELLEINSENLRSLFHAKLGAQCKLVLSASCFSTLTDIELVGCNVDDELGFGIYPGLSDLKLSKCWFTNYWLKRHLSQLLCLTVLRIVYSSGLQHYLRITSGRLRSLELNKTELKLSANLYNFTFSSQWNLTSLSSETRLLPSSITVKLPINAPSNNTWDVQIMRLLEQLRHCKSLCIETALIESVIIRRPARQRYESPLCEIDELKVSCSSSVSFLDITRCIEAMLWLFPRLKTLRIMEFVPPRLSSFAHLTNNLFNFLLKLNYKEPTNELPQTTCGCYPSQPINCWRHSLRDFEIVEQQGFEDNEGMSYAGRRRRANYMDTDTYVYLEPGRSEEFVSEEELKDKLKGWLENWPNETLPPDLARFETLDDAVSFLVKSVCELEVDGDVGSIQWYAVRLE</sequence>
<dbReference type="FunFam" id="3.90.940.40:FF:000001">
    <property type="entry name" value="Protein CHLORORESPIRATORY REDUCTION 7 chloroplastic"/>
    <property type="match status" value="1"/>
</dbReference>
<dbReference type="Proteomes" id="UP000596660">
    <property type="component" value="Unplaced"/>
</dbReference>
<dbReference type="Pfam" id="PF12095">
    <property type="entry name" value="CRR7"/>
    <property type="match status" value="1"/>
</dbReference>
<dbReference type="EnsemblPlants" id="AUR62018189-RA">
    <property type="protein sequence ID" value="AUR62018189-RA:cds"/>
    <property type="gene ID" value="AUR62018189"/>
</dbReference>
<keyword evidence="3" id="KW-1185">Reference proteome</keyword>
<dbReference type="InterPro" id="IPR038150">
    <property type="entry name" value="CRR7-like_sf"/>
</dbReference>
<name>A0A803LSJ5_CHEQI</name>
<evidence type="ECO:0000313" key="3">
    <source>
        <dbReference type="Proteomes" id="UP000596660"/>
    </source>
</evidence>